<protein>
    <submittedName>
        <fullName evidence="2">Uncharacterized protein</fullName>
    </submittedName>
</protein>
<organism evidence="2 3">
    <name type="scientific">Pelagomonas calceolata</name>
    <dbReference type="NCBI Taxonomy" id="35677"/>
    <lineage>
        <taxon>Eukaryota</taxon>
        <taxon>Sar</taxon>
        <taxon>Stramenopiles</taxon>
        <taxon>Ochrophyta</taxon>
        <taxon>Pelagophyceae</taxon>
        <taxon>Pelagomonadales</taxon>
        <taxon>Pelagomonadaceae</taxon>
        <taxon>Pelagomonas</taxon>
    </lineage>
</organism>
<dbReference type="Proteomes" id="UP000789595">
    <property type="component" value="Unassembled WGS sequence"/>
</dbReference>
<sequence length="175" mass="19114">MKVQQTLAQTWKRRRDSDHAEAKRLIAERGVGLLAVPDEAALPFLPLAWLIPANVLVCSGMSCRAAARQNDLGDDAAGYVLALALTWGYAILWSWSIYPFIFSVLSKTENRFLGFLAVLGAYGAWGVANAIGCVVAMEAVRSRAWAGVFVWFGAAAAWNACLFCRRPPLRRAKVA</sequence>
<dbReference type="AlphaFoldDB" id="A0A8J2X2M1"/>
<feature type="transmembrane region" description="Helical" evidence="1">
    <location>
        <begin position="113"/>
        <end position="137"/>
    </location>
</feature>
<name>A0A8J2X2M1_9STRA</name>
<evidence type="ECO:0000313" key="2">
    <source>
        <dbReference type="EMBL" id="CAH0378595.1"/>
    </source>
</evidence>
<dbReference type="EMBL" id="CAKKNE010000006">
    <property type="protein sequence ID" value="CAH0378595.1"/>
    <property type="molecule type" value="Genomic_DNA"/>
</dbReference>
<keyword evidence="1" id="KW-1133">Transmembrane helix</keyword>
<comment type="caution">
    <text evidence="2">The sequence shown here is derived from an EMBL/GenBank/DDBJ whole genome shotgun (WGS) entry which is preliminary data.</text>
</comment>
<feature type="transmembrane region" description="Helical" evidence="1">
    <location>
        <begin position="143"/>
        <end position="164"/>
    </location>
</feature>
<keyword evidence="3" id="KW-1185">Reference proteome</keyword>
<evidence type="ECO:0000256" key="1">
    <source>
        <dbReference type="SAM" id="Phobius"/>
    </source>
</evidence>
<proteinExistence type="predicted"/>
<reference evidence="2" key="1">
    <citation type="submission" date="2021-11" db="EMBL/GenBank/DDBJ databases">
        <authorList>
            <consortium name="Genoscope - CEA"/>
            <person name="William W."/>
        </authorList>
    </citation>
    <scope>NUCLEOTIDE SEQUENCE</scope>
</reference>
<gene>
    <name evidence="2" type="ORF">PECAL_6P01860</name>
</gene>
<evidence type="ECO:0000313" key="3">
    <source>
        <dbReference type="Proteomes" id="UP000789595"/>
    </source>
</evidence>
<feature type="transmembrane region" description="Helical" evidence="1">
    <location>
        <begin position="76"/>
        <end position="101"/>
    </location>
</feature>
<keyword evidence="1" id="KW-0812">Transmembrane</keyword>
<accession>A0A8J2X2M1</accession>
<keyword evidence="1" id="KW-0472">Membrane</keyword>